<evidence type="ECO:0000256" key="1">
    <source>
        <dbReference type="SAM" id="MobiDB-lite"/>
    </source>
</evidence>
<dbReference type="STRING" id="121845.A0A1S4E9Z5"/>
<evidence type="ECO:0000313" key="4">
    <source>
        <dbReference type="RefSeq" id="XP_017298972.2"/>
    </source>
</evidence>
<evidence type="ECO:0000313" key="3">
    <source>
        <dbReference type="Proteomes" id="UP000079169"/>
    </source>
</evidence>
<organism evidence="3 4">
    <name type="scientific">Diaphorina citri</name>
    <name type="common">Asian citrus psyllid</name>
    <dbReference type="NCBI Taxonomy" id="121845"/>
    <lineage>
        <taxon>Eukaryota</taxon>
        <taxon>Metazoa</taxon>
        <taxon>Ecdysozoa</taxon>
        <taxon>Arthropoda</taxon>
        <taxon>Hexapoda</taxon>
        <taxon>Insecta</taxon>
        <taxon>Pterygota</taxon>
        <taxon>Neoptera</taxon>
        <taxon>Paraneoptera</taxon>
        <taxon>Hemiptera</taxon>
        <taxon>Sternorrhyncha</taxon>
        <taxon>Psylloidea</taxon>
        <taxon>Psyllidae</taxon>
        <taxon>Diaphorininae</taxon>
        <taxon>Diaphorina</taxon>
    </lineage>
</organism>
<gene>
    <name evidence="4" type="primary">LOC103507811</name>
</gene>
<feature type="compositionally biased region" description="Polar residues" evidence="1">
    <location>
        <begin position="8"/>
        <end position="21"/>
    </location>
</feature>
<dbReference type="AlphaFoldDB" id="A0A1S4E9Z5"/>
<name>A0A1S4E9Z5_DIACI</name>
<keyword evidence="3" id="KW-1185">Reference proteome</keyword>
<dbReference type="GO" id="GO:0045202">
    <property type="term" value="C:synapse"/>
    <property type="evidence" value="ECO:0007669"/>
    <property type="project" value="TreeGrafter"/>
</dbReference>
<dbReference type="PANTHER" id="PTHR13650">
    <property type="entry name" value="SPATACSIN"/>
    <property type="match status" value="1"/>
</dbReference>
<feature type="domain" description="Spatacsin C-terminal" evidence="2">
    <location>
        <begin position="781"/>
        <end position="1077"/>
    </location>
</feature>
<dbReference type="GO" id="GO:0008088">
    <property type="term" value="P:axo-dendritic transport"/>
    <property type="evidence" value="ECO:0007669"/>
    <property type="project" value="TreeGrafter"/>
</dbReference>
<dbReference type="KEGG" id="dci:103507811"/>
<protein>
    <submittedName>
        <fullName evidence="4">Spatacsin</fullName>
    </submittedName>
</protein>
<dbReference type="GO" id="GO:0048489">
    <property type="term" value="P:synaptic vesicle transport"/>
    <property type="evidence" value="ECO:0007669"/>
    <property type="project" value="TreeGrafter"/>
</dbReference>
<reference evidence="4" key="1">
    <citation type="submission" date="2025-08" db="UniProtKB">
        <authorList>
            <consortium name="RefSeq"/>
        </authorList>
    </citation>
    <scope>IDENTIFICATION</scope>
</reference>
<evidence type="ECO:0000259" key="2">
    <source>
        <dbReference type="Pfam" id="PF14649"/>
    </source>
</evidence>
<dbReference type="GeneID" id="103507811"/>
<proteinExistence type="predicted"/>
<dbReference type="InterPro" id="IPR028107">
    <property type="entry name" value="Spatacsin_C_dom"/>
</dbReference>
<accession>A0A1S4E9Z5</accession>
<dbReference type="InterPro" id="IPR028103">
    <property type="entry name" value="Spatacsin"/>
</dbReference>
<dbReference type="Proteomes" id="UP000079169">
    <property type="component" value="Unplaced"/>
</dbReference>
<dbReference type="PaxDb" id="121845-A0A1S4E9Z5"/>
<dbReference type="GO" id="GO:0007268">
    <property type="term" value="P:chemical synaptic transmission"/>
    <property type="evidence" value="ECO:0007669"/>
    <property type="project" value="TreeGrafter"/>
</dbReference>
<dbReference type="GO" id="GO:0030424">
    <property type="term" value="C:axon"/>
    <property type="evidence" value="ECO:0007669"/>
    <property type="project" value="TreeGrafter"/>
</dbReference>
<sequence>MELGVDSVSPSQSRDNTSSKKWSFLQKIIKKNEQSPAFVVDSYKVISDDEGCDISSLIEDSKSFVERNYKIGTSIESSEDGVREGDEGCDISSLIEDSKSFVERNYKIGTSIESTKDSVREAVTKVKSGSVDDKPNILTISFGEFFTYTTEHKMEMIALLYFKSYDDSLVKYLNKDVCWKHMVENNMLADLDAWISGSASWNTEQWNITQVMIDQVHTLNATPATKEFILNQFCILKKIPPLLAKIPDRPIGGPKWDCLAPTQSLYLSLHSPHYNADEPVPRHLVMTLVEECIDNRDFPQVESVLNKVGYNIQDELKTVFSSTLSQTARDFILNHVTNDLLTQDELEAYLCYKDIHKAYTKLVEKVSYGETNKDYADKTCDNTDDTNITWPEPSVAYQKSILTLLIERKLFEKAQEFCALCDLCTDQIILAQWTDLISQEKYTTDLEFWKSIDEDFRKNDITNEDGFEFFTRQSERIKRPVDKYKCLRLGLERSSTFYPDLYRRLYFLCVDNHFDLSQLNDCWSFNPTVSSHDVSRRSSYVKPLPDGNGKPTDDTTGVKLTSKHYTSDHDTDVKLTPDKHGKPTDDTTSVKLTSKHHTSGHDTDVKLSPDKHHARLNLLITSMLDIGDLYNASLVSRLFSWEHSDCLVLEQMAKATTQHESGEDVLVQLASKLRHGKELGNFFVAAYRLLCSLDLTMSEILSLEPSSILNRICDTDLPMQCVQDLVCLANNGLSQSDIAQVIASVIYSTLEDAVSTSLVLWGYDLNMEFSRFVSLCDATELGLCLYYKAKAFLITEEIPDEILRQIVELLIRSHDCFTSACNMEGVVSVLDKCRHLVVHLLAQSAWSLMVRLLTGIGRYVEMNYIYQLLKENQQFEFLLRKGYDKNPSFKLATLDFVRGDKNLFELVALNFRLYAELATMFESDANAMVAKLEMTSEGRLVCNENNKVLLKNIIDNYSHAAQHFIEAQKLKQATSIVNQAELMSLQLDLLNASMPGSVDCLALYAIPAKDLTNTIAYHLTYQQAMVVMNSYDMPVDWSLVLYVQCVLQGNRSYLTTWLTNHRLSSNIIQDIASRYQKEPKPSASMTSHMKYLVSQVKPLELKYRLCSQLNFKDILHSIIINPDVALLKDTVWQVGYKQKGGLK</sequence>
<feature type="compositionally biased region" description="Basic and acidic residues" evidence="1">
    <location>
        <begin position="565"/>
        <end position="585"/>
    </location>
</feature>
<feature type="region of interest" description="Disordered" evidence="1">
    <location>
        <begin position="1"/>
        <end position="21"/>
    </location>
</feature>
<dbReference type="GO" id="GO:0005737">
    <property type="term" value="C:cytoplasm"/>
    <property type="evidence" value="ECO:0007669"/>
    <property type="project" value="TreeGrafter"/>
</dbReference>
<dbReference type="GO" id="GO:0007409">
    <property type="term" value="P:axonogenesis"/>
    <property type="evidence" value="ECO:0007669"/>
    <property type="project" value="TreeGrafter"/>
</dbReference>
<feature type="region of interest" description="Disordered" evidence="1">
    <location>
        <begin position="536"/>
        <end position="607"/>
    </location>
</feature>
<dbReference type="PANTHER" id="PTHR13650:SF0">
    <property type="entry name" value="SPATACSIN"/>
    <property type="match status" value="1"/>
</dbReference>
<dbReference type="Pfam" id="PF14649">
    <property type="entry name" value="Spatacsin_C"/>
    <property type="match status" value="1"/>
</dbReference>
<dbReference type="GO" id="GO:0030425">
    <property type="term" value="C:dendrite"/>
    <property type="evidence" value="ECO:0007669"/>
    <property type="project" value="TreeGrafter"/>
</dbReference>
<dbReference type="RefSeq" id="XP_017298972.2">
    <property type="nucleotide sequence ID" value="XM_017443483.2"/>
</dbReference>